<dbReference type="Pfam" id="PF03449">
    <property type="entry name" value="GreA_GreB_N"/>
    <property type="match status" value="1"/>
</dbReference>
<comment type="function">
    <text evidence="6 8 9">Necessary for efficient RNA polymerase transcription elongation past template-encoded arresting sites. The arresting sites in DNA have the property of trapping a certain fraction of elongating RNA polymerases that pass through, resulting in locked ternary complexes. Cleavage of the nascent transcript by cleavage factors such as GreA or GreB allows the resumption of elongation from the new 3'terminus. GreA releases sequences of 2 to 3 nucleotides.</text>
</comment>
<reference evidence="12 13" key="1">
    <citation type="journal article" date="2015" name="Nature">
        <title>rRNA introns, odd ribosomes, and small enigmatic genomes across a large radiation of phyla.</title>
        <authorList>
            <person name="Brown C.T."/>
            <person name="Hug L.A."/>
            <person name="Thomas B.C."/>
            <person name="Sharon I."/>
            <person name="Castelle C.J."/>
            <person name="Singh A."/>
            <person name="Wilkins M.J."/>
            <person name="Williams K.H."/>
            <person name="Banfield J.F."/>
        </authorList>
    </citation>
    <scope>NUCLEOTIDE SEQUENCE [LARGE SCALE GENOMIC DNA]</scope>
</reference>
<keyword evidence="5 8" id="KW-0804">Transcription</keyword>
<dbReference type="PANTHER" id="PTHR30437:SF4">
    <property type="entry name" value="TRANSCRIPTION ELONGATION FACTOR GREA"/>
    <property type="match status" value="1"/>
</dbReference>
<proteinExistence type="inferred from homology"/>
<dbReference type="PIRSF" id="PIRSF006092">
    <property type="entry name" value="GreA_GreB"/>
    <property type="match status" value="1"/>
</dbReference>
<dbReference type="InterPro" id="IPR022691">
    <property type="entry name" value="Tscrpt_elong_fac_GreA/B_N"/>
</dbReference>
<protein>
    <recommendedName>
        <fullName evidence="2 8">Transcription elongation factor GreA</fullName>
    </recommendedName>
    <alternativeName>
        <fullName evidence="7 8">Transcript cleavage factor GreA</fullName>
    </alternativeName>
</protein>
<dbReference type="PANTHER" id="PTHR30437">
    <property type="entry name" value="TRANSCRIPTION ELONGATION FACTOR GREA"/>
    <property type="match status" value="1"/>
</dbReference>
<evidence type="ECO:0000256" key="7">
    <source>
        <dbReference type="ARBA" id="ARBA00030776"/>
    </source>
</evidence>
<name>A0A0G0PJB4_9BACT</name>
<feature type="domain" description="Transcription elongation factor GreA/GreB C-terminal" evidence="10">
    <location>
        <begin position="86"/>
        <end position="163"/>
    </location>
</feature>
<dbReference type="GO" id="GO:0032784">
    <property type="term" value="P:regulation of DNA-templated transcription elongation"/>
    <property type="evidence" value="ECO:0007669"/>
    <property type="project" value="UniProtKB-UniRule"/>
</dbReference>
<evidence type="ECO:0000256" key="1">
    <source>
        <dbReference type="ARBA" id="ARBA00008213"/>
    </source>
</evidence>
<dbReference type="EMBL" id="LBVO01000026">
    <property type="protein sequence ID" value="KKQ89421.1"/>
    <property type="molecule type" value="Genomic_DNA"/>
</dbReference>
<dbReference type="AlphaFoldDB" id="A0A0G0PJB4"/>
<dbReference type="NCBIfam" id="TIGR01462">
    <property type="entry name" value="greA"/>
    <property type="match status" value="1"/>
</dbReference>
<dbReference type="PROSITE" id="PS00829">
    <property type="entry name" value="GREAB_1"/>
    <property type="match status" value="1"/>
</dbReference>
<dbReference type="InterPro" id="IPR018151">
    <property type="entry name" value="TF_GreA/GreB_CS"/>
</dbReference>
<keyword evidence="12" id="KW-0251">Elongation factor</keyword>
<evidence type="ECO:0000313" key="12">
    <source>
        <dbReference type="EMBL" id="KKQ89421.1"/>
    </source>
</evidence>
<evidence type="ECO:0000256" key="5">
    <source>
        <dbReference type="ARBA" id="ARBA00023163"/>
    </source>
</evidence>
<dbReference type="Gene3D" id="3.10.50.30">
    <property type="entry name" value="Transcription elongation factor, GreA/GreB, C-terminal domain"/>
    <property type="match status" value="1"/>
</dbReference>
<dbReference type="FunFam" id="1.10.287.180:FF:000001">
    <property type="entry name" value="Transcription elongation factor GreA"/>
    <property type="match status" value="1"/>
</dbReference>
<feature type="domain" description="Transcription elongation factor GreA/GreB N-terminal" evidence="11">
    <location>
        <begin position="5"/>
        <end position="75"/>
    </location>
</feature>
<evidence type="ECO:0000256" key="6">
    <source>
        <dbReference type="ARBA" id="ARBA00024916"/>
    </source>
</evidence>
<dbReference type="InterPro" id="IPR036953">
    <property type="entry name" value="GreA/GreB_C_sf"/>
</dbReference>
<evidence type="ECO:0000259" key="10">
    <source>
        <dbReference type="Pfam" id="PF01272"/>
    </source>
</evidence>
<keyword evidence="3 8" id="KW-0805">Transcription regulation</keyword>
<dbReference type="InterPro" id="IPR028624">
    <property type="entry name" value="Tscrpt_elong_fac_GreA/B"/>
</dbReference>
<evidence type="ECO:0000256" key="8">
    <source>
        <dbReference type="HAMAP-Rule" id="MF_00105"/>
    </source>
</evidence>
<dbReference type="InterPro" id="IPR001437">
    <property type="entry name" value="Tscrpt_elong_fac_GreA/B_C"/>
</dbReference>
<dbReference type="Pfam" id="PF01272">
    <property type="entry name" value="GreA_GreB"/>
    <property type="match status" value="1"/>
</dbReference>
<dbReference type="Proteomes" id="UP000033934">
    <property type="component" value="Unassembled WGS sequence"/>
</dbReference>
<dbReference type="GO" id="GO:0006354">
    <property type="term" value="P:DNA-templated transcription elongation"/>
    <property type="evidence" value="ECO:0007669"/>
    <property type="project" value="TreeGrafter"/>
</dbReference>
<dbReference type="InterPro" id="IPR023459">
    <property type="entry name" value="Tscrpt_elong_fac_GreA/B_fam"/>
</dbReference>
<comment type="caution">
    <text evidence="12">The sequence shown here is derived from an EMBL/GenBank/DDBJ whole genome shotgun (WGS) entry which is preliminary data.</text>
</comment>
<dbReference type="NCBIfam" id="NF001263">
    <property type="entry name" value="PRK00226.1-4"/>
    <property type="match status" value="1"/>
</dbReference>
<dbReference type="PROSITE" id="PS00830">
    <property type="entry name" value="GREAB_2"/>
    <property type="match status" value="1"/>
</dbReference>
<evidence type="ECO:0000313" key="13">
    <source>
        <dbReference type="Proteomes" id="UP000033934"/>
    </source>
</evidence>
<accession>A0A0G0PJB4</accession>
<keyword evidence="4 8" id="KW-0238">DNA-binding</keyword>
<evidence type="ECO:0000256" key="4">
    <source>
        <dbReference type="ARBA" id="ARBA00023125"/>
    </source>
</evidence>
<dbReference type="SUPFAM" id="SSF46557">
    <property type="entry name" value="GreA transcript cleavage protein, N-terminal domain"/>
    <property type="match status" value="1"/>
</dbReference>
<dbReference type="GO" id="GO:0070063">
    <property type="term" value="F:RNA polymerase binding"/>
    <property type="evidence" value="ECO:0007669"/>
    <property type="project" value="InterPro"/>
</dbReference>
<evidence type="ECO:0000256" key="9">
    <source>
        <dbReference type="RuleBase" id="RU000556"/>
    </source>
</evidence>
<comment type="similarity">
    <text evidence="1 8 9">Belongs to the GreA/GreB family.</text>
</comment>
<dbReference type="GO" id="GO:0003677">
    <property type="term" value="F:DNA binding"/>
    <property type="evidence" value="ECO:0007669"/>
    <property type="project" value="UniProtKB-UniRule"/>
</dbReference>
<evidence type="ECO:0000259" key="11">
    <source>
        <dbReference type="Pfam" id="PF03449"/>
    </source>
</evidence>
<dbReference type="PATRIC" id="fig|1618334.3.peg.438"/>
<evidence type="ECO:0000256" key="3">
    <source>
        <dbReference type="ARBA" id="ARBA00023015"/>
    </source>
</evidence>
<evidence type="ECO:0000256" key="2">
    <source>
        <dbReference type="ARBA" id="ARBA00013729"/>
    </source>
</evidence>
<dbReference type="Gene3D" id="1.10.287.180">
    <property type="entry name" value="Transcription elongation factor, GreA/GreB, N-terminal domain"/>
    <property type="match status" value="1"/>
</dbReference>
<keyword evidence="12" id="KW-0648">Protein biosynthesis</keyword>
<dbReference type="InterPro" id="IPR006359">
    <property type="entry name" value="Tscrpt_elong_fac_GreA"/>
</dbReference>
<dbReference type="HAMAP" id="MF_00105">
    <property type="entry name" value="GreA_GreB"/>
    <property type="match status" value="1"/>
</dbReference>
<organism evidence="12 13">
    <name type="scientific">Berkelbacteria bacterium GW2011_GWA2_38_9</name>
    <dbReference type="NCBI Taxonomy" id="1618334"/>
    <lineage>
        <taxon>Bacteria</taxon>
        <taxon>Candidatus Berkelbacteria</taxon>
    </lineage>
</organism>
<dbReference type="InterPro" id="IPR036805">
    <property type="entry name" value="Tscrpt_elong_fac_GreA/B_N_sf"/>
</dbReference>
<dbReference type="GO" id="GO:0003746">
    <property type="term" value="F:translation elongation factor activity"/>
    <property type="evidence" value="ECO:0007669"/>
    <property type="project" value="UniProtKB-KW"/>
</dbReference>
<dbReference type="SUPFAM" id="SSF54534">
    <property type="entry name" value="FKBP-like"/>
    <property type="match status" value="1"/>
</dbReference>
<sequence>MEKDIYLTKEGTEKLKEELERLVEVERKKVIARIKEARELGDLSENSEYAEARDHQSMIEGRIEEIEETLKKAKVIDKQLAKNGTNSVQIGSKVTCEVKFQDEPGSEKDVFYIVGSAESDAKKGMISAESPMGAALIGAKKGDKREVPVPDDGVNTYKIIQIE</sequence>
<gene>
    <name evidence="8" type="primary">greA</name>
    <name evidence="12" type="ORF">UT11_C0026G0013</name>
</gene>